<feature type="non-terminal residue" evidence="7">
    <location>
        <position position="1"/>
    </location>
</feature>
<evidence type="ECO:0000256" key="2">
    <source>
        <dbReference type="ARBA" id="ARBA00005557"/>
    </source>
</evidence>
<keyword evidence="3" id="KW-0689">Ribosomal protein</keyword>
<sequence length="58" mass="6787">NVDLEVLTKKSKSKPLIEVTFKDKTVMKGDPSSMTMDDFIHMFDRHSRVLQFKEEISK</sequence>
<evidence type="ECO:0000256" key="3">
    <source>
        <dbReference type="ARBA" id="ARBA00022980"/>
    </source>
</evidence>
<comment type="similarity">
    <text evidence="2">Belongs to the mitochondrion-specific ribosomal protein mL53 family.</text>
</comment>
<evidence type="ECO:0000256" key="4">
    <source>
        <dbReference type="ARBA" id="ARBA00023128"/>
    </source>
</evidence>
<dbReference type="Gene3D" id="3.40.30.10">
    <property type="entry name" value="Glutaredoxin"/>
    <property type="match status" value="1"/>
</dbReference>
<organism evidence="7 8">
    <name type="scientific">Brettanomyces naardenensis</name>
    <name type="common">Yeast</name>
    <dbReference type="NCBI Taxonomy" id="13370"/>
    <lineage>
        <taxon>Eukaryota</taxon>
        <taxon>Fungi</taxon>
        <taxon>Dikarya</taxon>
        <taxon>Ascomycota</taxon>
        <taxon>Saccharomycotina</taxon>
        <taxon>Pichiomycetes</taxon>
        <taxon>Pichiales</taxon>
        <taxon>Pichiaceae</taxon>
        <taxon>Brettanomyces</taxon>
    </lineage>
</organism>
<evidence type="ECO:0000256" key="5">
    <source>
        <dbReference type="ARBA" id="ARBA00023274"/>
    </source>
</evidence>
<dbReference type="InterPro" id="IPR042776">
    <property type="entry name" value="Ribosomal_mL53_fung"/>
</dbReference>
<gene>
    <name evidence="7" type="ORF">BRENAR_LOCUS2401</name>
</gene>
<dbReference type="InterPro" id="IPR019716">
    <property type="entry name" value="Ribosomal_mL53"/>
</dbReference>
<dbReference type="OrthoDB" id="4136894at2759"/>
<evidence type="ECO:0000313" key="8">
    <source>
        <dbReference type="Proteomes" id="UP000290900"/>
    </source>
</evidence>
<dbReference type="AlphaFoldDB" id="A0A448YLC2"/>
<dbReference type="Proteomes" id="UP000290900">
    <property type="component" value="Unassembled WGS sequence"/>
</dbReference>
<dbReference type="PANTHER" id="PTHR28236">
    <property type="entry name" value="54S RIBOSOMAL PROTEIN L44, MITOCHONDRIAL"/>
    <property type="match status" value="1"/>
</dbReference>
<dbReference type="GO" id="GO:0005762">
    <property type="term" value="C:mitochondrial large ribosomal subunit"/>
    <property type="evidence" value="ECO:0007669"/>
    <property type="project" value="TreeGrafter"/>
</dbReference>
<keyword evidence="4" id="KW-0496">Mitochondrion</keyword>
<dbReference type="Pfam" id="PF10780">
    <property type="entry name" value="MRP_L53"/>
    <property type="match status" value="1"/>
</dbReference>
<evidence type="ECO:0000313" key="7">
    <source>
        <dbReference type="EMBL" id="VEU21668.1"/>
    </source>
</evidence>
<dbReference type="GO" id="GO:0003735">
    <property type="term" value="F:structural constituent of ribosome"/>
    <property type="evidence" value="ECO:0007669"/>
    <property type="project" value="TreeGrafter"/>
</dbReference>
<evidence type="ECO:0000256" key="6">
    <source>
        <dbReference type="ARBA" id="ARBA00035180"/>
    </source>
</evidence>
<keyword evidence="5" id="KW-0687">Ribonucleoprotein</keyword>
<reference evidence="7 8" key="1">
    <citation type="submission" date="2018-12" db="EMBL/GenBank/DDBJ databases">
        <authorList>
            <person name="Tiukova I."/>
            <person name="Dainat J."/>
        </authorList>
    </citation>
    <scope>NUCLEOTIDE SEQUENCE [LARGE SCALE GENOMIC DNA]</scope>
</reference>
<proteinExistence type="inferred from homology"/>
<name>A0A448YLC2_BRENA</name>
<accession>A0A448YLC2</accession>
<dbReference type="STRING" id="13370.A0A448YLC2"/>
<dbReference type="PANTHER" id="PTHR28236:SF1">
    <property type="entry name" value="LARGE RIBOSOMAL SUBUNIT PROTEIN ML53"/>
    <property type="match status" value="1"/>
</dbReference>
<keyword evidence="8" id="KW-1185">Reference proteome</keyword>
<dbReference type="InParanoid" id="A0A448YLC2"/>
<dbReference type="EMBL" id="CAACVR010000012">
    <property type="protein sequence ID" value="VEU21668.1"/>
    <property type="molecule type" value="Genomic_DNA"/>
</dbReference>
<comment type="subcellular location">
    <subcellularLocation>
        <location evidence="1">Mitochondrion</location>
    </subcellularLocation>
</comment>
<dbReference type="FunCoup" id="A0A448YLC2">
    <property type="interactions" value="107"/>
</dbReference>
<evidence type="ECO:0000256" key="1">
    <source>
        <dbReference type="ARBA" id="ARBA00004173"/>
    </source>
</evidence>
<protein>
    <recommendedName>
        <fullName evidence="6">Large ribosomal subunit protein mL53</fullName>
    </recommendedName>
</protein>